<dbReference type="InterPro" id="IPR012334">
    <property type="entry name" value="Pectin_lyas_fold"/>
</dbReference>
<reference evidence="2 3" key="1">
    <citation type="submission" date="2018-06" db="EMBL/GenBank/DDBJ databases">
        <title>Genomic Encyclopedia of Archaeal and Bacterial Type Strains, Phase II (KMG-II): from individual species to whole genera.</title>
        <authorList>
            <person name="Goeker M."/>
        </authorList>
    </citation>
    <scope>NUCLEOTIDE SEQUENCE [LARGE SCALE GENOMIC DNA]</scope>
    <source>
        <strain evidence="2 3">DSM 6779</strain>
    </source>
</reference>
<evidence type="ECO:0000313" key="3">
    <source>
        <dbReference type="Proteomes" id="UP000249239"/>
    </source>
</evidence>
<dbReference type="EMBL" id="QKZK01000007">
    <property type="protein sequence ID" value="PZX18132.1"/>
    <property type="molecule type" value="Genomic_DNA"/>
</dbReference>
<dbReference type="NCBIfam" id="NF041518">
    <property type="entry name" value="choice_anch_Q"/>
    <property type="match status" value="1"/>
</dbReference>
<dbReference type="InterPro" id="IPR011050">
    <property type="entry name" value="Pectin_lyase_fold/virulence"/>
</dbReference>
<dbReference type="RefSeq" id="WP_111444872.1">
    <property type="nucleotide sequence ID" value="NZ_QKZK01000007.1"/>
</dbReference>
<gene>
    <name evidence="2" type="ORF">LX69_01169</name>
</gene>
<evidence type="ECO:0000313" key="2">
    <source>
        <dbReference type="EMBL" id="PZX18132.1"/>
    </source>
</evidence>
<dbReference type="InterPro" id="IPR026444">
    <property type="entry name" value="Secre_tail"/>
</dbReference>
<proteinExistence type="predicted"/>
<organism evidence="2 3">
    <name type="scientific">Breznakibacter xylanolyticus</name>
    <dbReference type="NCBI Taxonomy" id="990"/>
    <lineage>
        <taxon>Bacteria</taxon>
        <taxon>Pseudomonadati</taxon>
        <taxon>Bacteroidota</taxon>
        <taxon>Bacteroidia</taxon>
        <taxon>Marinilabiliales</taxon>
        <taxon>Marinilabiliaceae</taxon>
        <taxon>Breznakibacter</taxon>
    </lineage>
</organism>
<comment type="caution">
    <text evidence="2">The sequence shown here is derived from an EMBL/GenBank/DDBJ whole genome shotgun (WGS) entry which is preliminary data.</text>
</comment>
<dbReference type="AlphaFoldDB" id="A0A2W7P401"/>
<keyword evidence="3" id="KW-1185">Reference proteome</keyword>
<sequence>MVASVAMAATVTVTETTDNVSTPTAGMLRYCIKNAASGDVIKFAVDRVDLAGEISLSDKSITIDGSDRGNVIIDGGALGRIFNVTQYKRSTNNYFKNLILQNGKASKDGGIGIGWGGAVYLYIGSFGGVAEFDQCIFRDNIAYSNSDGQGGAVRCDGGLFKNCQFLNNNVTGSAYANSGGGVLALGGTFINCLFSGNSAKHGGGADIEGEANFFNCTFTQNQCTEENDGGGILCASSSLIVNCIVFGNTAKGAVNNVKSIDYNGIGTFKNCAFETGHALVGSNGNIGLSASPFAGVGKYPLALVQGTACINAGTSTNITVLSSDMAGNARVVGGVIDMGAYEFGTSTRIGSNTVSQNMIYPNPTSGLIYFSDDLGNDATVQIIDVSGKTVVGKRLIDGLTPIDLSGHKGIYIAVIVDGGQTSSTKIVIQ</sequence>
<feature type="domain" description="Secretion system C-terminal sorting" evidence="1">
    <location>
        <begin position="359"/>
        <end position="428"/>
    </location>
</feature>
<protein>
    <submittedName>
        <fullName evidence="2">Putative secreted protein (Por secretion system target)</fullName>
    </submittedName>
</protein>
<dbReference type="Pfam" id="PF18962">
    <property type="entry name" value="Por_Secre_tail"/>
    <property type="match status" value="1"/>
</dbReference>
<dbReference type="SUPFAM" id="SSF51126">
    <property type="entry name" value="Pectin lyase-like"/>
    <property type="match status" value="1"/>
</dbReference>
<dbReference type="NCBIfam" id="TIGR04183">
    <property type="entry name" value="Por_Secre_tail"/>
    <property type="match status" value="1"/>
</dbReference>
<dbReference type="InterPro" id="IPR059226">
    <property type="entry name" value="Choice_anch_Q_dom"/>
</dbReference>
<accession>A0A2W7P401</accession>
<dbReference type="Gene3D" id="2.160.20.10">
    <property type="entry name" value="Single-stranded right-handed beta-helix, Pectin lyase-like"/>
    <property type="match status" value="1"/>
</dbReference>
<evidence type="ECO:0000259" key="1">
    <source>
        <dbReference type="Pfam" id="PF18962"/>
    </source>
</evidence>
<dbReference type="Proteomes" id="UP000249239">
    <property type="component" value="Unassembled WGS sequence"/>
</dbReference>
<name>A0A2W7P401_9BACT</name>